<reference evidence="3" key="1">
    <citation type="journal article" date="2009" name="PLoS Genet.">
        <title>Sequencing, mapping, and analysis of 27,455 maize full-length cDNAs.</title>
        <authorList>
            <person name="Soderlund C."/>
            <person name="Descour A."/>
            <person name="Kudrna D."/>
            <person name="Bomhoff M."/>
            <person name="Boyd L."/>
            <person name="Currie J."/>
            <person name="Angelova A."/>
            <person name="Collura K."/>
            <person name="Wissotski M."/>
            <person name="Ashley E."/>
            <person name="Morrow D."/>
            <person name="Fernandes J."/>
            <person name="Walbot V."/>
            <person name="Yu Y."/>
        </authorList>
    </citation>
    <scope>NUCLEOTIDE SEQUENCE</scope>
    <source>
        <strain evidence="3">B73</strain>
    </source>
</reference>
<evidence type="ECO:0000256" key="2">
    <source>
        <dbReference type="SAM" id="Phobius"/>
    </source>
</evidence>
<keyword evidence="2" id="KW-0812">Transmembrane</keyword>
<name>C4IY24_MAIZE</name>
<dbReference type="EMBL" id="BT083471">
    <property type="protein sequence ID" value="ACR33824.1"/>
    <property type="molecule type" value="mRNA"/>
</dbReference>
<keyword evidence="2" id="KW-1133">Transmembrane helix</keyword>
<evidence type="ECO:0000313" key="3">
    <source>
        <dbReference type="EMBL" id="ACR33824.1"/>
    </source>
</evidence>
<accession>C4IY24</accession>
<sequence>MCSRRYGSRGRPTAHAGLPTRRCSSSRRSGIRSLWSTKIHGWKRVATFALSSVTAREETWLKLSKKSMETISRRRNFASGLCNFSWLSIICTQITFFIGM</sequence>
<organism evidence="3">
    <name type="scientific">Zea mays</name>
    <name type="common">Maize</name>
    <dbReference type="NCBI Taxonomy" id="4577"/>
    <lineage>
        <taxon>Eukaryota</taxon>
        <taxon>Viridiplantae</taxon>
        <taxon>Streptophyta</taxon>
        <taxon>Embryophyta</taxon>
        <taxon>Tracheophyta</taxon>
        <taxon>Spermatophyta</taxon>
        <taxon>Magnoliopsida</taxon>
        <taxon>Liliopsida</taxon>
        <taxon>Poales</taxon>
        <taxon>Poaceae</taxon>
        <taxon>PACMAD clade</taxon>
        <taxon>Panicoideae</taxon>
        <taxon>Andropogonodae</taxon>
        <taxon>Andropogoneae</taxon>
        <taxon>Tripsacinae</taxon>
        <taxon>Zea</taxon>
    </lineage>
</organism>
<protein>
    <submittedName>
        <fullName evidence="3">Uncharacterized protein</fullName>
    </submittedName>
</protein>
<feature type="transmembrane region" description="Helical" evidence="2">
    <location>
        <begin position="77"/>
        <end position="98"/>
    </location>
</feature>
<dbReference type="AlphaFoldDB" id="C4IY24"/>
<keyword evidence="2" id="KW-0472">Membrane</keyword>
<feature type="region of interest" description="Disordered" evidence="1">
    <location>
        <begin position="1"/>
        <end position="25"/>
    </location>
</feature>
<evidence type="ECO:0000256" key="1">
    <source>
        <dbReference type="SAM" id="MobiDB-lite"/>
    </source>
</evidence>
<proteinExistence type="evidence at transcript level"/>